<evidence type="ECO:0000313" key="1">
    <source>
        <dbReference type="EMBL" id="KNE98108.1"/>
    </source>
</evidence>
<dbReference type="EMBL" id="AJIL01000060">
    <property type="protein sequence ID" value="KNE98108.1"/>
    <property type="molecule type" value="Genomic_DNA"/>
</dbReference>
<keyword evidence="2" id="KW-1185">Reference proteome</keyword>
<name>A0A0L0VFT4_9BASI</name>
<sequence length="84" mass="9263">MALVYMPTSKAVVVKFLVRYRHTKQISQGGLEFQGYAGLYRRCNSLSAVLLAKALPDTLSKFCEISSTSQVFTRTGPGMDAELN</sequence>
<proteinExistence type="predicted"/>
<dbReference type="Proteomes" id="UP000054564">
    <property type="component" value="Unassembled WGS sequence"/>
</dbReference>
<comment type="caution">
    <text evidence="1">The sequence shown here is derived from an EMBL/GenBank/DDBJ whole genome shotgun (WGS) entry which is preliminary data.</text>
</comment>
<organism evidence="1 2">
    <name type="scientific">Puccinia striiformis f. sp. tritici PST-78</name>
    <dbReference type="NCBI Taxonomy" id="1165861"/>
    <lineage>
        <taxon>Eukaryota</taxon>
        <taxon>Fungi</taxon>
        <taxon>Dikarya</taxon>
        <taxon>Basidiomycota</taxon>
        <taxon>Pucciniomycotina</taxon>
        <taxon>Pucciniomycetes</taxon>
        <taxon>Pucciniales</taxon>
        <taxon>Pucciniaceae</taxon>
        <taxon>Puccinia</taxon>
    </lineage>
</organism>
<reference evidence="2" key="1">
    <citation type="submission" date="2014-03" db="EMBL/GenBank/DDBJ databases">
        <title>The Genome Sequence of Puccinia striiformis f. sp. tritici PST-78.</title>
        <authorList>
            <consortium name="The Broad Institute Genome Sequencing Platform"/>
            <person name="Cuomo C."/>
            <person name="Hulbert S."/>
            <person name="Chen X."/>
            <person name="Walker B."/>
            <person name="Young S.K."/>
            <person name="Zeng Q."/>
            <person name="Gargeya S."/>
            <person name="Fitzgerald M."/>
            <person name="Haas B."/>
            <person name="Abouelleil A."/>
            <person name="Alvarado L."/>
            <person name="Arachchi H.M."/>
            <person name="Berlin A.M."/>
            <person name="Chapman S.B."/>
            <person name="Goldberg J."/>
            <person name="Griggs A."/>
            <person name="Gujja S."/>
            <person name="Hansen M."/>
            <person name="Howarth C."/>
            <person name="Imamovic A."/>
            <person name="Larimer J."/>
            <person name="McCowan C."/>
            <person name="Montmayeur A."/>
            <person name="Murphy C."/>
            <person name="Neiman D."/>
            <person name="Pearson M."/>
            <person name="Priest M."/>
            <person name="Roberts A."/>
            <person name="Saif S."/>
            <person name="Shea T."/>
            <person name="Sisk P."/>
            <person name="Sykes S."/>
            <person name="Wortman J."/>
            <person name="Nusbaum C."/>
            <person name="Birren B."/>
        </authorList>
    </citation>
    <scope>NUCLEOTIDE SEQUENCE [LARGE SCALE GENOMIC DNA]</scope>
    <source>
        <strain evidence="2">race PST-78</strain>
    </source>
</reference>
<protein>
    <submittedName>
        <fullName evidence="1">Uncharacterized protein</fullName>
    </submittedName>
</protein>
<evidence type="ECO:0000313" key="2">
    <source>
        <dbReference type="Proteomes" id="UP000054564"/>
    </source>
</evidence>
<gene>
    <name evidence="1" type="ORF">PSTG_08570</name>
</gene>
<dbReference type="AlphaFoldDB" id="A0A0L0VFT4"/>
<accession>A0A0L0VFT4</accession>